<reference evidence="2" key="1">
    <citation type="journal article" date="2020" name="mSystems">
        <title>Genome- and Community-Level Interaction Insights into Carbon Utilization and Element Cycling Functions of Hydrothermarchaeota in Hydrothermal Sediment.</title>
        <authorList>
            <person name="Zhou Z."/>
            <person name="Liu Y."/>
            <person name="Xu W."/>
            <person name="Pan J."/>
            <person name="Luo Z.H."/>
            <person name="Li M."/>
        </authorList>
    </citation>
    <scope>NUCLEOTIDE SEQUENCE [LARGE SCALE GENOMIC DNA]</scope>
    <source>
        <strain evidence="2">SpSt-477</strain>
    </source>
</reference>
<sequence>MKIPVHRIQNVLDAFAKHVARSAHQKEADPKTCAGSGFEALHPPAALRQTIIEHVEQDIIQRVYDLPRNISEESALHSIAPGKHSADEQPKGSQTLKYCRIDSKGNKEFFEIDLVQFH</sequence>
<feature type="region of interest" description="Disordered" evidence="1">
    <location>
        <begin position="75"/>
        <end position="95"/>
    </location>
</feature>
<evidence type="ECO:0000313" key="2">
    <source>
        <dbReference type="EMBL" id="HGU31749.1"/>
    </source>
</evidence>
<accession>A0A7C4RH58</accession>
<dbReference type="AlphaFoldDB" id="A0A7C4RH58"/>
<gene>
    <name evidence="2" type="ORF">ENS29_02710</name>
</gene>
<comment type="caution">
    <text evidence="2">The sequence shown here is derived from an EMBL/GenBank/DDBJ whole genome shotgun (WGS) entry which is preliminary data.</text>
</comment>
<protein>
    <submittedName>
        <fullName evidence="2">Uncharacterized protein</fullName>
    </submittedName>
</protein>
<organism evidence="2">
    <name type="scientific">Desulfatirhabdium butyrativorans</name>
    <dbReference type="NCBI Taxonomy" id="340467"/>
    <lineage>
        <taxon>Bacteria</taxon>
        <taxon>Pseudomonadati</taxon>
        <taxon>Thermodesulfobacteriota</taxon>
        <taxon>Desulfobacteria</taxon>
        <taxon>Desulfobacterales</taxon>
        <taxon>Desulfatirhabdiaceae</taxon>
        <taxon>Desulfatirhabdium</taxon>
    </lineage>
</organism>
<proteinExistence type="predicted"/>
<evidence type="ECO:0000256" key="1">
    <source>
        <dbReference type="SAM" id="MobiDB-lite"/>
    </source>
</evidence>
<name>A0A7C4RH58_9BACT</name>
<dbReference type="EMBL" id="DSUH01000062">
    <property type="protein sequence ID" value="HGU31749.1"/>
    <property type="molecule type" value="Genomic_DNA"/>
</dbReference>